<dbReference type="Pfam" id="PF00627">
    <property type="entry name" value="UBA"/>
    <property type="match status" value="1"/>
</dbReference>
<dbReference type="InterPro" id="IPR050542">
    <property type="entry name" value="Glycosyl_Hydrlase18_Chitinase"/>
</dbReference>
<evidence type="ECO:0000256" key="1">
    <source>
        <dbReference type="SAM" id="MobiDB-lite"/>
    </source>
</evidence>
<feature type="domain" description="UBA" evidence="2">
    <location>
        <begin position="402"/>
        <end position="443"/>
    </location>
</feature>
<accession>A0A517L916</accession>
<proteinExistence type="predicted"/>
<dbReference type="PANTHER" id="PTHR45708:SF60">
    <property type="entry name" value="III CHITINASE, PUTATIVE (AFU_ORTHOLOGUE AFUA_5G03850)-RELATED"/>
    <property type="match status" value="1"/>
</dbReference>
<dbReference type="SMART" id="SM00165">
    <property type="entry name" value="UBA"/>
    <property type="match status" value="1"/>
</dbReference>
<dbReference type="CDD" id="cd14291">
    <property type="entry name" value="UBA1_NUB1_like"/>
    <property type="match status" value="1"/>
</dbReference>
<sequence>MTSTPSTGMPRLVLYHQTIHHNGKFVSIKPLAETGVTHIYVAAIHLNDPPENITLNDHHPDDARYNELWQEVQYVQSLPKPITVMGMLGGAAKGSYQRLERNFEPYYAVLATLIRKRSLQGLDLDVEEPTRLSTVQKLITRLKSDFGSTFIITLAPVMPALLPRSQRLTSLTYRLLHPELPPSESPIVRALCHARFLKSHKHLSGFNHFELETSDAGKLVEWYNVQFYCGWGDASNTRFYEALVAAGWNPRKLVLGVVTNPGNGAGHVALEKLKDVVKTLSAKYGTQFGGVMGWEYFNAVREKDVARAAFMQRSIELPWMWAFDVAHAMGKLDSADYEDAERKAYVLGSPHPSAETSNVSNSQPQPLIPDPTNATIQAQNPPLAQLIASLPSAPPQTPQISSADDGTSLQRLLEMGAERAEAIAALEAMEGNVDAAAALLFGD</sequence>
<name>A0A517L916_9PEZI</name>
<evidence type="ECO:0000259" key="2">
    <source>
        <dbReference type="PROSITE" id="PS50030"/>
    </source>
</evidence>
<dbReference type="GO" id="GO:0004568">
    <property type="term" value="F:chitinase activity"/>
    <property type="evidence" value="ECO:0007669"/>
    <property type="project" value="TreeGrafter"/>
</dbReference>
<dbReference type="AlphaFoldDB" id="A0A517L916"/>
<feature type="region of interest" description="Disordered" evidence="1">
    <location>
        <begin position="348"/>
        <end position="376"/>
    </location>
</feature>
<dbReference type="GO" id="GO:0005576">
    <property type="term" value="C:extracellular region"/>
    <property type="evidence" value="ECO:0007669"/>
    <property type="project" value="TreeGrafter"/>
</dbReference>
<dbReference type="Proteomes" id="UP000316270">
    <property type="component" value="Chromosome 7"/>
</dbReference>
<organism evidence="3 4">
    <name type="scientific">Venturia effusa</name>
    <dbReference type="NCBI Taxonomy" id="50376"/>
    <lineage>
        <taxon>Eukaryota</taxon>
        <taxon>Fungi</taxon>
        <taxon>Dikarya</taxon>
        <taxon>Ascomycota</taxon>
        <taxon>Pezizomycotina</taxon>
        <taxon>Dothideomycetes</taxon>
        <taxon>Pleosporomycetidae</taxon>
        <taxon>Venturiales</taxon>
        <taxon>Venturiaceae</taxon>
        <taxon>Venturia</taxon>
    </lineage>
</organism>
<dbReference type="OrthoDB" id="3012298at2759"/>
<dbReference type="Gene3D" id="3.20.20.80">
    <property type="entry name" value="Glycosidases"/>
    <property type="match status" value="1"/>
</dbReference>
<evidence type="ECO:0000313" key="4">
    <source>
        <dbReference type="Proteomes" id="UP000316270"/>
    </source>
</evidence>
<reference evidence="3 4" key="1">
    <citation type="submission" date="2019-07" db="EMBL/GenBank/DDBJ databases">
        <title>Finished genome of Venturia effusa.</title>
        <authorList>
            <person name="Young C.A."/>
            <person name="Cox M.P."/>
            <person name="Ganley A.R.D."/>
            <person name="David W.J."/>
        </authorList>
    </citation>
    <scope>NUCLEOTIDE SEQUENCE [LARGE SCALE GENOMIC DNA]</scope>
    <source>
        <strain evidence="4">albino</strain>
    </source>
</reference>
<keyword evidence="4" id="KW-1185">Reference proteome</keyword>
<dbReference type="PANTHER" id="PTHR45708">
    <property type="entry name" value="ENDOCHITINASE"/>
    <property type="match status" value="1"/>
</dbReference>
<dbReference type="InterPro" id="IPR015940">
    <property type="entry name" value="UBA"/>
</dbReference>
<protein>
    <recommendedName>
        <fullName evidence="2">UBA domain-containing protein</fullName>
    </recommendedName>
</protein>
<dbReference type="STRING" id="50376.A0A517L916"/>
<dbReference type="SUPFAM" id="SSF46934">
    <property type="entry name" value="UBA-like"/>
    <property type="match status" value="1"/>
</dbReference>
<dbReference type="EMBL" id="CP042191">
    <property type="protein sequence ID" value="QDS72125.1"/>
    <property type="molecule type" value="Genomic_DNA"/>
</dbReference>
<feature type="compositionally biased region" description="Polar residues" evidence="1">
    <location>
        <begin position="354"/>
        <end position="365"/>
    </location>
</feature>
<dbReference type="InterPro" id="IPR017853">
    <property type="entry name" value="GH"/>
</dbReference>
<dbReference type="InterPro" id="IPR009060">
    <property type="entry name" value="UBA-like_sf"/>
</dbReference>
<dbReference type="PROSITE" id="PS50030">
    <property type="entry name" value="UBA"/>
    <property type="match status" value="1"/>
</dbReference>
<evidence type="ECO:0000313" key="3">
    <source>
        <dbReference type="EMBL" id="QDS72125.1"/>
    </source>
</evidence>
<dbReference type="SUPFAM" id="SSF51445">
    <property type="entry name" value="(Trans)glycosidases"/>
    <property type="match status" value="1"/>
</dbReference>
<dbReference type="Gene3D" id="1.10.8.10">
    <property type="entry name" value="DNA helicase RuvA subunit, C-terminal domain"/>
    <property type="match status" value="1"/>
</dbReference>
<gene>
    <name evidence="3" type="ORF">FKW77_003860</name>
</gene>